<dbReference type="OrthoDB" id="9810250at2"/>
<feature type="DNA-binding region" description="H-T-H motif" evidence="2">
    <location>
        <begin position="29"/>
        <end position="48"/>
    </location>
</feature>
<dbReference type="Pfam" id="PF14278">
    <property type="entry name" value="TetR_C_8"/>
    <property type="match status" value="1"/>
</dbReference>
<evidence type="ECO:0000259" key="3">
    <source>
        <dbReference type="PROSITE" id="PS50977"/>
    </source>
</evidence>
<dbReference type="RefSeq" id="WP_074566792.1">
    <property type="nucleotide sequence ID" value="NZ_FNGX01000002.1"/>
</dbReference>
<protein>
    <submittedName>
        <fullName evidence="4">Transcriptional regulator, TetR family</fullName>
    </submittedName>
</protein>
<dbReference type="Pfam" id="PF00440">
    <property type="entry name" value="TetR_N"/>
    <property type="match status" value="1"/>
</dbReference>
<proteinExistence type="predicted"/>
<dbReference type="Proteomes" id="UP000183162">
    <property type="component" value="Unassembled WGS sequence"/>
</dbReference>
<dbReference type="AlphaFoldDB" id="A0A1G9KT36"/>
<dbReference type="InterPro" id="IPR001647">
    <property type="entry name" value="HTH_TetR"/>
</dbReference>
<feature type="domain" description="HTH tetR-type" evidence="3">
    <location>
        <begin position="6"/>
        <end position="66"/>
    </location>
</feature>
<gene>
    <name evidence="4" type="ORF">SAMN05216400_0955</name>
</gene>
<dbReference type="Gene3D" id="1.10.357.10">
    <property type="entry name" value="Tetracycline Repressor, domain 2"/>
    <property type="match status" value="1"/>
</dbReference>
<dbReference type="PROSITE" id="PS50977">
    <property type="entry name" value="HTH_TETR_2"/>
    <property type="match status" value="1"/>
</dbReference>
<accession>A0A1G9KT36</accession>
<name>A0A1G9KT36_STREI</name>
<evidence type="ECO:0000256" key="2">
    <source>
        <dbReference type="PROSITE-ProRule" id="PRU00335"/>
    </source>
</evidence>
<sequence length="182" mass="21328">MSRQEAKTQDAIFTAFFELLSQKSFHNIRIAELCQKANIGRSTFYSHFASKDDLLIAVCHQLFQHVFLTSSLAEHKTSQKPHKGSLEEQVTHLFQHFKENADKVTTLYQLEDDYFIRSLKKELANYLVPQMTTDYSAQSQLPDELLEQYVVDIFLTTLSWWIKNHFTHDVSQVTNYYLTLLK</sequence>
<evidence type="ECO:0000313" key="5">
    <source>
        <dbReference type="Proteomes" id="UP000183162"/>
    </source>
</evidence>
<dbReference type="InterPro" id="IPR009057">
    <property type="entry name" value="Homeodomain-like_sf"/>
</dbReference>
<reference evidence="4 5" key="1">
    <citation type="submission" date="2016-10" db="EMBL/GenBank/DDBJ databases">
        <authorList>
            <person name="de Groot N.N."/>
        </authorList>
    </citation>
    <scope>NUCLEOTIDE SEQUENCE [LARGE SCALE GENOMIC DNA]</scope>
    <source>
        <strain evidence="4 5">Sb09</strain>
    </source>
</reference>
<dbReference type="PANTHER" id="PTHR43479:SF23">
    <property type="entry name" value="HTH TETR-TYPE DOMAIN-CONTAINING PROTEIN"/>
    <property type="match status" value="1"/>
</dbReference>
<dbReference type="EMBL" id="FNGX01000002">
    <property type="protein sequence ID" value="SDL52769.1"/>
    <property type="molecule type" value="Genomic_DNA"/>
</dbReference>
<dbReference type="PRINTS" id="PR00455">
    <property type="entry name" value="HTHTETR"/>
</dbReference>
<evidence type="ECO:0000256" key="1">
    <source>
        <dbReference type="ARBA" id="ARBA00023125"/>
    </source>
</evidence>
<keyword evidence="1 2" id="KW-0238">DNA-binding</keyword>
<dbReference type="InterPro" id="IPR039532">
    <property type="entry name" value="TetR_C_Firmicutes"/>
</dbReference>
<dbReference type="InterPro" id="IPR050624">
    <property type="entry name" value="HTH-type_Tx_Regulator"/>
</dbReference>
<dbReference type="PANTHER" id="PTHR43479">
    <property type="entry name" value="ACREF/ENVCD OPERON REPRESSOR-RELATED"/>
    <property type="match status" value="1"/>
</dbReference>
<dbReference type="SUPFAM" id="SSF46689">
    <property type="entry name" value="Homeodomain-like"/>
    <property type="match status" value="1"/>
</dbReference>
<evidence type="ECO:0000313" key="4">
    <source>
        <dbReference type="EMBL" id="SDL52769.1"/>
    </source>
</evidence>
<dbReference type="GO" id="GO:0003677">
    <property type="term" value="F:DNA binding"/>
    <property type="evidence" value="ECO:0007669"/>
    <property type="project" value="UniProtKB-UniRule"/>
</dbReference>
<organism evidence="4 5">
    <name type="scientific">Streptococcus equinus</name>
    <name type="common">Streptococcus bovis</name>
    <dbReference type="NCBI Taxonomy" id="1335"/>
    <lineage>
        <taxon>Bacteria</taxon>
        <taxon>Bacillati</taxon>
        <taxon>Bacillota</taxon>
        <taxon>Bacilli</taxon>
        <taxon>Lactobacillales</taxon>
        <taxon>Streptococcaceae</taxon>
        <taxon>Streptococcus</taxon>
    </lineage>
</organism>